<dbReference type="Gene3D" id="3.30.9.10">
    <property type="entry name" value="D-Amino Acid Oxidase, subunit A, domain 2"/>
    <property type="match status" value="1"/>
</dbReference>
<dbReference type="Gene3D" id="3.40.50.720">
    <property type="entry name" value="NAD(P)-binding Rossmann-like Domain"/>
    <property type="match status" value="1"/>
</dbReference>
<evidence type="ECO:0000313" key="9">
    <source>
        <dbReference type="Proteomes" id="UP000325395"/>
    </source>
</evidence>
<evidence type="ECO:0000256" key="4">
    <source>
        <dbReference type="ARBA" id="ARBA00022827"/>
    </source>
</evidence>
<sequence length="618" mass="68735">MSTVHRVMVHPSRYTQGASPFEVSTSDAPLKDLNADSRHVLIVGGGVSGLLVAWMLLDKGIRVTILAKEWARTWDFSEPRITSQIAGALWEMPPGGCGLTEIETPGAGWATVEHYREWAMQSYNFYMKYAEVSNEHEKGGSSLGLSVAKLHQFFYDDAITSCSKKSPRYEHYNKYAAVKTRIGGVEVYPDKEAIAQKFDKSIINLSSGGNHFQSGYTHTAPIINTDKALAYLMALVQRKGATLETREVKDLRETGQRLLTDYKADAIVNATGLGARELVNDEDVYPVRGAVRRVENTRHSKFRHLNDAYLVPAQIGPDGLPSKTVFIVPRNDDILYVGSIIQPHNENMNLTPESPEVQQMWDRAGDFMPSLNHAGFVNHFPFAQGLRPFTKKNVKVRADEDCGFPLVHNYGHGGSGWTIGVGTAQCAVHIVETLLDDKDKTGLLQVVGMQTDWSDIKKEKFSNAIKGTLGANEKSELLDKIQASGVPESCKDRLKNVVNSWSAELIKASAKIGNQTLTDVDDRLIDDKTNLLEVVTQSDWTDEEKDKFRNAINGTLGETEKAELLDRVRTSSLQIPDTYRDRLTNVVRLWSAELMKASAKATNDAIYLIEDNVYKARL</sequence>
<keyword evidence="9" id="KW-1185">Reference proteome</keyword>
<keyword evidence="6" id="KW-1133">Transmembrane helix</keyword>
<reference evidence="8 9" key="1">
    <citation type="submission" date="2019-04" db="EMBL/GenBank/DDBJ databases">
        <authorList>
            <consortium name="DOE Joint Genome Institute"/>
            <person name="Mondo S."/>
            <person name="Kjaerbolling I."/>
            <person name="Vesth T."/>
            <person name="Frisvad J.C."/>
            <person name="Nybo J.L."/>
            <person name="Theobald S."/>
            <person name="Kildgaard S."/>
            <person name="Isbrandt T."/>
            <person name="Kuo A."/>
            <person name="Sato A."/>
            <person name="Lyhne E.K."/>
            <person name="Kogle M.E."/>
            <person name="Wiebenga A."/>
            <person name="Kun R.S."/>
            <person name="Lubbers R.J."/>
            <person name="Makela M.R."/>
            <person name="Barry K."/>
            <person name="Chovatia M."/>
            <person name="Clum A."/>
            <person name="Daum C."/>
            <person name="Haridas S."/>
            <person name="He G."/>
            <person name="LaButti K."/>
            <person name="Lipzen A."/>
            <person name="Riley R."/>
            <person name="Salamov A."/>
            <person name="Simmons B.A."/>
            <person name="Magnuson J.K."/>
            <person name="Henrissat B."/>
            <person name="Mortensen U.H."/>
            <person name="Larsen T.O."/>
            <person name="Devries R.P."/>
            <person name="Grigoriev I.V."/>
            <person name="Machida M."/>
            <person name="Baker S.E."/>
            <person name="Andersen M.R."/>
            <person name="Cantor M.N."/>
            <person name="Hua S.X."/>
        </authorList>
    </citation>
    <scope>NUCLEOTIDE SEQUENCE [LARGE SCALE GENOMIC DNA]</scope>
    <source>
        <strain evidence="8 9">CBS 117616</strain>
    </source>
</reference>
<dbReference type="InterPro" id="IPR006076">
    <property type="entry name" value="FAD-dep_OxRdtase"/>
</dbReference>
<evidence type="ECO:0000313" key="8">
    <source>
        <dbReference type="EMBL" id="KAE8420554.1"/>
    </source>
</evidence>
<dbReference type="PANTHER" id="PTHR11530:SF25">
    <property type="entry name" value="FAD DEPENDENT OXIDOREDUCTASE DOMAIN-CONTAINING PROTEIN"/>
    <property type="match status" value="1"/>
</dbReference>
<name>A0ABQ6WTX3_9EURO</name>
<evidence type="ECO:0000256" key="6">
    <source>
        <dbReference type="SAM" id="Phobius"/>
    </source>
</evidence>
<dbReference type="Pfam" id="PF01266">
    <property type="entry name" value="DAO"/>
    <property type="match status" value="1"/>
</dbReference>
<feature type="domain" description="FAD dependent oxidoreductase" evidence="7">
    <location>
        <begin position="40"/>
        <end position="428"/>
    </location>
</feature>
<dbReference type="InterPro" id="IPR006181">
    <property type="entry name" value="D-amino_acid_oxidase_CS"/>
</dbReference>
<protein>
    <submittedName>
        <fullName evidence="8">FAD dependent oxidoreductase-domain-containing protein</fullName>
    </submittedName>
</protein>
<keyword evidence="3" id="KW-0285">Flavoprotein</keyword>
<keyword evidence="6" id="KW-0812">Transmembrane</keyword>
<proteinExistence type="inferred from homology"/>
<evidence type="ECO:0000256" key="3">
    <source>
        <dbReference type="ARBA" id="ARBA00022630"/>
    </source>
</evidence>
<dbReference type="PROSITE" id="PS00677">
    <property type="entry name" value="DAO"/>
    <property type="match status" value="1"/>
</dbReference>
<accession>A0ABQ6WTX3</accession>
<organism evidence="8 9">
    <name type="scientific">Aspergillus pseudocaelatus</name>
    <dbReference type="NCBI Taxonomy" id="1825620"/>
    <lineage>
        <taxon>Eukaryota</taxon>
        <taxon>Fungi</taxon>
        <taxon>Dikarya</taxon>
        <taxon>Ascomycota</taxon>
        <taxon>Pezizomycotina</taxon>
        <taxon>Eurotiomycetes</taxon>
        <taxon>Eurotiomycetidae</taxon>
        <taxon>Eurotiales</taxon>
        <taxon>Aspergillaceae</taxon>
        <taxon>Aspergillus</taxon>
        <taxon>Aspergillus subgen. Circumdati</taxon>
    </lineage>
</organism>
<dbReference type="SUPFAM" id="SSF51971">
    <property type="entry name" value="Nucleotide-binding domain"/>
    <property type="match status" value="1"/>
</dbReference>
<evidence type="ECO:0000256" key="2">
    <source>
        <dbReference type="ARBA" id="ARBA00006730"/>
    </source>
</evidence>
<dbReference type="InterPro" id="IPR023209">
    <property type="entry name" value="DAO"/>
</dbReference>
<keyword evidence="6" id="KW-0472">Membrane</keyword>
<dbReference type="SUPFAM" id="SSF54373">
    <property type="entry name" value="FAD-linked reductases, C-terminal domain"/>
    <property type="match status" value="1"/>
</dbReference>
<evidence type="ECO:0000259" key="7">
    <source>
        <dbReference type="Pfam" id="PF01266"/>
    </source>
</evidence>
<dbReference type="PANTHER" id="PTHR11530">
    <property type="entry name" value="D-AMINO ACID OXIDASE"/>
    <property type="match status" value="1"/>
</dbReference>
<gene>
    <name evidence="8" type="ORF">BDV36DRAFT_306661</name>
</gene>
<evidence type="ECO:0000256" key="1">
    <source>
        <dbReference type="ARBA" id="ARBA00001974"/>
    </source>
</evidence>
<comment type="cofactor">
    <cofactor evidence="1">
        <name>FAD</name>
        <dbReference type="ChEBI" id="CHEBI:57692"/>
    </cofactor>
</comment>
<evidence type="ECO:0000256" key="5">
    <source>
        <dbReference type="ARBA" id="ARBA00023002"/>
    </source>
</evidence>
<feature type="transmembrane region" description="Helical" evidence="6">
    <location>
        <begin position="40"/>
        <end position="57"/>
    </location>
</feature>
<keyword evidence="5" id="KW-0560">Oxidoreductase</keyword>
<keyword evidence="4" id="KW-0274">FAD</keyword>
<dbReference type="Proteomes" id="UP000325395">
    <property type="component" value="Unassembled WGS sequence"/>
</dbReference>
<dbReference type="EMBL" id="ML735708">
    <property type="protein sequence ID" value="KAE8420554.1"/>
    <property type="molecule type" value="Genomic_DNA"/>
</dbReference>
<comment type="similarity">
    <text evidence="2">Belongs to the DAMOX/DASOX family.</text>
</comment>